<dbReference type="PROSITE" id="PS50097">
    <property type="entry name" value="BTB"/>
    <property type="match status" value="1"/>
</dbReference>
<proteinExistence type="predicted"/>
<dbReference type="CDD" id="cd18186">
    <property type="entry name" value="BTB_POZ_ZBTB_KLHL-like"/>
    <property type="match status" value="1"/>
</dbReference>
<reference evidence="3" key="1">
    <citation type="journal article" date="2019" name="bioRxiv">
        <title>Genomics, evolutionary history and diagnostics of the Alternaria alternata species group including apple and Asian pear pathotypes.</title>
        <authorList>
            <person name="Armitage A.D."/>
            <person name="Cockerton H.M."/>
            <person name="Sreenivasaprasad S."/>
            <person name="Woodhall J.W."/>
            <person name="Lane C.R."/>
            <person name="Harrison R.J."/>
            <person name="Clarkson J.P."/>
        </authorList>
    </citation>
    <scope>NUCLEOTIDE SEQUENCE [LARGE SCALE GENOMIC DNA]</scope>
    <source>
        <strain evidence="3">FERA 1177</strain>
    </source>
</reference>
<protein>
    <recommendedName>
        <fullName evidence="1">BTB domain-containing protein</fullName>
    </recommendedName>
</protein>
<accession>A0A4Q4MQV1</accession>
<gene>
    <name evidence="2" type="ORF">AA0117_g13200</name>
</gene>
<evidence type="ECO:0000259" key="1">
    <source>
        <dbReference type="PROSITE" id="PS50097"/>
    </source>
</evidence>
<dbReference type="PANTHER" id="PTHR47843:SF5">
    <property type="entry name" value="BTB_POZ DOMAIN PROTEIN"/>
    <property type="match status" value="1"/>
</dbReference>
<dbReference type="EMBL" id="PDXD01000159">
    <property type="protein sequence ID" value="RYN57764.1"/>
    <property type="molecule type" value="Genomic_DNA"/>
</dbReference>
<dbReference type="SUPFAM" id="SSF54695">
    <property type="entry name" value="POZ domain"/>
    <property type="match status" value="1"/>
</dbReference>
<sequence length="248" mass="27562">MQTSEPFEPLLHNLPEFYNSSRLSDGTITCDGKEFRIHKIVLCAQSKFFSNAFDGKWKESAEGVIPLNDDDVSAVEAMLRFLYSFDYDASGSTTGIASPMVFNVKVYSIADKYDIPALKSIASQKFKESVKTCWNMDDFPPAIAEVYDSTPPNDQGLRSLIVDVACEHITELLQKQGFCDILGETAGFASDLVQVQAKKRGANGKQTGSKYRCPNCSEQWEAVVSSGSAYYCPYCGNHRSNWSSYIVR</sequence>
<dbReference type="InterPro" id="IPR000210">
    <property type="entry name" value="BTB/POZ_dom"/>
</dbReference>
<dbReference type="Proteomes" id="UP000291422">
    <property type="component" value="Unassembled WGS sequence"/>
</dbReference>
<dbReference type="Gene3D" id="3.30.710.10">
    <property type="entry name" value="Potassium Channel Kv1.1, Chain A"/>
    <property type="match status" value="1"/>
</dbReference>
<evidence type="ECO:0000313" key="3">
    <source>
        <dbReference type="Proteomes" id="UP000291422"/>
    </source>
</evidence>
<dbReference type="InterPro" id="IPR011333">
    <property type="entry name" value="SKP1/BTB/POZ_sf"/>
</dbReference>
<evidence type="ECO:0000313" key="2">
    <source>
        <dbReference type="EMBL" id="RYN57764.1"/>
    </source>
</evidence>
<dbReference type="AlphaFoldDB" id="A0A4Q4MQV1"/>
<feature type="domain" description="BTB" evidence="1">
    <location>
        <begin position="24"/>
        <end position="91"/>
    </location>
</feature>
<dbReference type="PANTHER" id="PTHR47843">
    <property type="entry name" value="BTB DOMAIN-CONTAINING PROTEIN-RELATED"/>
    <property type="match status" value="1"/>
</dbReference>
<dbReference type="Pfam" id="PF00651">
    <property type="entry name" value="BTB"/>
    <property type="match status" value="1"/>
</dbReference>
<organism evidence="2 3">
    <name type="scientific">Alternaria alternata</name>
    <name type="common">Alternaria rot fungus</name>
    <name type="synonym">Torula alternata</name>
    <dbReference type="NCBI Taxonomy" id="5599"/>
    <lineage>
        <taxon>Eukaryota</taxon>
        <taxon>Fungi</taxon>
        <taxon>Dikarya</taxon>
        <taxon>Ascomycota</taxon>
        <taxon>Pezizomycotina</taxon>
        <taxon>Dothideomycetes</taxon>
        <taxon>Pleosporomycetidae</taxon>
        <taxon>Pleosporales</taxon>
        <taxon>Pleosporineae</taxon>
        <taxon>Pleosporaceae</taxon>
        <taxon>Alternaria</taxon>
        <taxon>Alternaria sect. Alternaria</taxon>
        <taxon>Alternaria alternata complex</taxon>
    </lineage>
</organism>
<dbReference type="VEuPathDB" id="FungiDB:CC77DRAFT_1059662"/>
<dbReference type="SMART" id="SM00225">
    <property type="entry name" value="BTB"/>
    <property type="match status" value="1"/>
</dbReference>
<comment type="caution">
    <text evidence="2">The sequence shown here is derived from an EMBL/GenBank/DDBJ whole genome shotgun (WGS) entry which is preliminary data.</text>
</comment>
<name>A0A4Q4MQV1_ALTAL</name>